<dbReference type="EMBL" id="JBEPSH010000008">
    <property type="protein sequence ID" value="MET4579181.1"/>
    <property type="molecule type" value="Genomic_DNA"/>
</dbReference>
<dbReference type="SUPFAM" id="SSF51206">
    <property type="entry name" value="cAMP-binding domain-like"/>
    <property type="match status" value="1"/>
</dbReference>
<dbReference type="SUPFAM" id="SSF46785">
    <property type="entry name" value="Winged helix' DNA-binding domain"/>
    <property type="match status" value="1"/>
</dbReference>
<feature type="domain" description="HTH crp-type" evidence="4">
    <location>
        <begin position="144"/>
        <end position="218"/>
    </location>
</feature>
<dbReference type="SMART" id="SM00419">
    <property type="entry name" value="HTH_CRP"/>
    <property type="match status" value="1"/>
</dbReference>
<dbReference type="InterPro" id="IPR012318">
    <property type="entry name" value="HTH_CRP"/>
</dbReference>
<keyword evidence="2" id="KW-0238">DNA-binding</keyword>
<keyword evidence="3" id="KW-0804">Transcription</keyword>
<protein>
    <submittedName>
        <fullName evidence="5">CRP-like cAMP-binding protein</fullName>
    </submittedName>
</protein>
<reference evidence="5 6" key="1">
    <citation type="submission" date="2024-06" db="EMBL/GenBank/DDBJ databases">
        <title>Sorghum-associated microbial communities from plants grown in Nebraska, USA.</title>
        <authorList>
            <person name="Schachtman D."/>
        </authorList>
    </citation>
    <scope>NUCLEOTIDE SEQUENCE [LARGE SCALE GENOMIC DNA]</scope>
    <source>
        <strain evidence="5 6">2709</strain>
    </source>
</reference>
<dbReference type="InterPro" id="IPR036390">
    <property type="entry name" value="WH_DNA-bd_sf"/>
</dbReference>
<name>A0ABV2QDR7_9BURK</name>
<gene>
    <name evidence="5" type="ORF">ABIE13_004304</name>
</gene>
<evidence type="ECO:0000256" key="3">
    <source>
        <dbReference type="ARBA" id="ARBA00023163"/>
    </source>
</evidence>
<evidence type="ECO:0000256" key="1">
    <source>
        <dbReference type="ARBA" id="ARBA00023015"/>
    </source>
</evidence>
<keyword evidence="1" id="KW-0805">Transcription regulation</keyword>
<dbReference type="InterPro" id="IPR036388">
    <property type="entry name" value="WH-like_DNA-bd_sf"/>
</dbReference>
<dbReference type="InterPro" id="IPR014710">
    <property type="entry name" value="RmlC-like_jellyroll"/>
</dbReference>
<organism evidence="5 6">
    <name type="scientific">Ottowia thiooxydans</name>
    <dbReference type="NCBI Taxonomy" id="219182"/>
    <lineage>
        <taxon>Bacteria</taxon>
        <taxon>Pseudomonadati</taxon>
        <taxon>Pseudomonadota</taxon>
        <taxon>Betaproteobacteria</taxon>
        <taxon>Burkholderiales</taxon>
        <taxon>Comamonadaceae</taxon>
        <taxon>Ottowia</taxon>
    </lineage>
</organism>
<dbReference type="InterPro" id="IPR018490">
    <property type="entry name" value="cNMP-bd_dom_sf"/>
</dbReference>
<evidence type="ECO:0000313" key="6">
    <source>
        <dbReference type="Proteomes" id="UP001549320"/>
    </source>
</evidence>
<keyword evidence="6" id="KW-1185">Reference proteome</keyword>
<proteinExistence type="predicted"/>
<dbReference type="CDD" id="cd00038">
    <property type="entry name" value="CAP_ED"/>
    <property type="match status" value="1"/>
</dbReference>
<accession>A0ABV2QDR7</accession>
<dbReference type="RefSeq" id="WP_354447026.1">
    <property type="nucleotide sequence ID" value="NZ_JBEPSH010000008.1"/>
</dbReference>
<evidence type="ECO:0000256" key="2">
    <source>
        <dbReference type="ARBA" id="ARBA00023125"/>
    </source>
</evidence>
<dbReference type="Gene3D" id="2.60.120.10">
    <property type="entry name" value="Jelly Rolls"/>
    <property type="match status" value="1"/>
</dbReference>
<dbReference type="InterPro" id="IPR000595">
    <property type="entry name" value="cNMP-bd_dom"/>
</dbReference>
<sequence>MRVQRVLQSRRITLNDAERETLENSFQSVVTLGPRETFIDQGETVNFSALLLEGMMSRHVDDFDGCRQMVALQVAGDFVDLHAYPLKTLDHDVATLTTVRLAIVPHSVLFDIQRDQPELARKLWFLTLLDAAMHRKWVYRLGRLKAMARMAHFFCETSARLAAVGLSDGKQFPLPLTQFDLGEICGMTSVHVNRVLRALREAGLCTVRNQQVEILNWNGLAAAGAFEPGYLYLDEAMTKRFSGKVTEEQAVRASALDGSPS</sequence>
<evidence type="ECO:0000259" key="4">
    <source>
        <dbReference type="PROSITE" id="PS51063"/>
    </source>
</evidence>
<dbReference type="Gene3D" id="1.10.10.10">
    <property type="entry name" value="Winged helix-like DNA-binding domain superfamily/Winged helix DNA-binding domain"/>
    <property type="match status" value="1"/>
</dbReference>
<evidence type="ECO:0000313" key="5">
    <source>
        <dbReference type="EMBL" id="MET4579181.1"/>
    </source>
</evidence>
<dbReference type="Proteomes" id="UP001549320">
    <property type="component" value="Unassembled WGS sequence"/>
</dbReference>
<comment type="caution">
    <text evidence="5">The sequence shown here is derived from an EMBL/GenBank/DDBJ whole genome shotgun (WGS) entry which is preliminary data.</text>
</comment>
<dbReference type="Pfam" id="PF13545">
    <property type="entry name" value="HTH_Crp_2"/>
    <property type="match status" value="1"/>
</dbReference>
<dbReference type="PROSITE" id="PS51063">
    <property type="entry name" value="HTH_CRP_2"/>
    <property type="match status" value="1"/>
</dbReference>